<organism evidence="13 14">
    <name type="scientific">Desulfotalea psychrophila</name>
    <dbReference type="NCBI Taxonomy" id="84980"/>
    <lineage>
        <taxon>Bacteria</taxon>
        <taxon>Pseudomonadati</taxon>
        <taxon>Thermodesulfobacteriota</taxon>
        <taxon>Desulfobulbia</taxon>
        <taxon>Desulfobulbales</taxon>
        <taxon>Desulfocapsaceae</taxon>
        <taxon>Desulfotalea</taxon>
    </lineage>
</organism>
<dbReference type="PANTHER" id="PTHR30183">
    <property type="entry name" value="MOLYBDENUM TRANSPORT SYSTEM PERMEASE PROTEIN MODB"/>
    <property type="match status" value="1"/>
</dbReference>
<comment type="function">
    <text evidence="1 11">Part of the binding-protein-dependent transport system for molybdenum; probably responsible for the translocation of the substrate across the membrane.</text>
</comment>
<evidence type="ECO:0000256" key="7">
    <source>
        <dbReference type="ARBA" id="ARBA00022692"/>
    </source>
</evidence>
<dbReference type="Proteomes" id="UP000717534">
    <property type="component" value="Unassembled WGS sequence"/>
</dbReference>
<evidence type="ECO:0000256" key="9">
    <source>
        <dbReference type="ARBA" id="ARBA00023136"/>
    </source>
</evidence>
<keyword evidence="14" id="KW-1185">Reference proteome</keyword>
<dbReference type="InterPro" id="IPR011867">
    <property type="entry name" value="ModB_ABC"/>
</dbReference>
<evidence type="ECO:0000256" key="8">
    <source>
        <dbReference type="ARBA" id="ARBA00022989"/>
    </source>
</evidence>
<evidence type="ECO:0000256" key="5">
    <source>
        <dbReference type="ARBA" id="ARBA00022475"/>
    </source>
</evidence>
<evidence type="ECO:0000259" key="12">
    <source>
        <dbReference type="PROSITE" id="PS50928"/>
    </source>
</evidence>
<feature type="transmembrane region" description="Helical" evidence="10">
    <location>
        <begin position="195"/>
        <end position="213"/>
    </location>
</feature>
<sequence>MDYSPLLLSCKLAGISTFFLLLIGAPLAYALVFIPMRGKLFIESLIGLPLVLPPTVFGFYLLLLMGEQGSIGRLYKILFDTSLLFTFAGIAIAAILHTVPYVIQPLKASFSRIDRRLLESAEVLGCSKMSCFFRVVLPNSLPGLAAAAILSFAHIMGQFGVILMIGGSIPDETRVASIAIFEYVEAMRYQEAGQLSLALLVVSYLILLTVNILEKKNNEP</sequence>
<evidence type="ECO:0000256" key="6">
    <source>
        <dbReference type="ARBA" id="ARBA00022505"/>
    </source>
</evidence>
<feature type="domain" description="ABC transmembrane type-1" evidence="12">
    <location>
        <begin position="6"/>
        <end position="214"/>
    </location>
</feature>
<dbReference type="Pfam" id="PF00528">
    <property type="entry name" value="BPD_transp_1"/>
    <property type="match status" value="1"/>
</dbReference>
<dbReference type="CDD" id="cd06261">
    <property type="entry name" value="TM_PBP2"/>
    <property type="match status" value="1"/>
</dbReference>
<keyword evidence="7 10" id="KW-0812">Transmembrane</keyword>
<evidence type="ECO:0000256" key="10">
    <source>
        <dbReference type="RuleBase" id="RU363032"/>
    </source>
</evidence>
<dbReference type="EMBL" id="JAFITO010000084">
    <property type="protein sequence ID" value="MBN4068929.1"/>
    <property type="molecule type" value="Genomic_DNA"/>
</dbReference>
<feature type="transmembrane region" description="Helical" evidence="10">
    <location>
        <begin position="12"/>
        <end position="34"/>
    </location>
</feature>
<feature type="transmembrane region" description="Helical" evidence="10">
    <location>
        <begin position="46"/>
        <end position="65"/>
    </location>
</feature>
<feature type="transmembrane region" description="Helical" evidence="10">
    <location>
        <begin position="77"/>
        <end position="103"/>
    </location>
</feature>
<comment type="subcellular location">
    <subcellularLocation>
        <location evidence="2 10">Cell membrane</location>
        <topology evidence="2 10">Multi-pass membrane protein</topology>
    </subcellularLocation>
</comment>
<evidence type="ECO:0000313" key="13">
    <source>
        <dbReference type="EMBL" id="MBN4068929.1"/>
    </source>
</evidence>
<dbReference type="PROSITE" id="PS50928">
    <property type="entry name" value="ABC_TM1"/>
    <property type="match status" value="1"/>
</dbReference>
<evidence type="ECO:0000313" key="14">
    <source>
        <dbReference type="Proteomes" id="UP000717534"/>
    </source>
</evidence>
<dbReference type="InterPro" id="IPR000515">
    <property type="entry name" value="MetI-like"/>
</dbReference>
<dbReference type="PANTHER" id="PTHR30183:SF8">
    <property type="entry name" value="MOLYBDENUM TRANSPORT SYSTEM PERMEASE"/>
    <property type="match status" value="1"/>
</dbReference>
<keyword evidence="8 10" id="KW-1133">Transmembrane helix</keyword>
<comment type="similarity">
    <text evidence="3 11">Belongs to the binding-protein-dependent transport system permease family. CysTW subfamily.</text>
</comment>
<evidence type="ECO:0000256" key="1">
    <source>
        <dbReference type="ARBA" id="ARBA00002949"/>
    </source>
</evidence>
<dbReference type="InterPro" id="IPR035906">
    <property type="entry name" value="MetI-like_sf"/>
</dbReference>
<proteinExistence type="inferred from homology"/>
<evidence type="ECO:0000256" key="2">
    <source>
        <dbReference type="ARBA" id="ARBA00004651"/>
    </source>
</evidence>
<gene>
    <name evidence="13" type="primary">modB</name>
    <name evidence="13" type="ORF">JYU06_05360</name>
</gene>
<feature type="transmembrane region" description="Helical" evidence="10">
    <location>
        <begin position="144"/>
        <end position="165"/>
    </location>
</feature>
<dbReference type="SUPFAM" id="SSF161098">
    <property type="entry name" value="MetI-like"/>
    <property type="match status" value="1"/>
</dbReference>
<accession>A0ABS3AVZ8</accession>
<keyword evidence="5 11" id="KW-1003">Cell membrane</keyword>
<name>A0ABS3AVZ8_9BACT</name>
<dbReference type="Gene3D" id="1.10.3720.10">
    <property type="entry name" value="MetI-like"/>
    <property type="match status" value="1"/>
</dbReference>
<protein>
    <recommendedName>
        <fullName evidence="11">Molybdenum transport system permease</fullName>
    </recommendedName>
</protein>
<evidence type="ECO:0000256" key="4">
    <source>
        <dbReference type="ARBA" id="ARBA00022448"/>
    </source>
</evidence>
<keyword evidence="6 11" id="KW-0500">Molybdenum</keyword>
<evidence type="ECO:0000256" key="3">
    <source>
        <dbReference type="ARBA" id="ARBA00007069"/>
    </source>
</evidence>
<keyword evidence="9 10" id="KW-0472">Membrane</keyword>
<comment type="caution">
    <text evidence="13">The sequence shown here is derived from an EMBL/GenBank/DDBJ whole genome shotgun (WGS) entry which is preliminary data.</text>
</comment>
<keyword evidence="4 10" id="KW-0813">Transport</keyword>
<reference evidence="13 14" key="1">
    <citation type="submission" date="2021-02" db="EMBL/GenBank/DDBJ databases">
        <title>Activity-based single-cell genomes from oceanic crustal fluid captures similar information to metagenomic and metatranscriptomic surveys with orders of magnitude less sampling.</title>
        <authorList>
            <person name="D'Angelo T.S."/>
            <person name="Orcutt B.N."/>
        </authorList>
    </citation>
    <scope>NUCLEOTIDE SEQUENCE [LARGE SCALE GENOMIC DNA]</scope>
    <source>
        <strain evidence="13">AH-315-G02</strain>
    </source>
</reference>
<dbReference type="NCBIfam" id="TIGR02141">
    <property type="entry name" value="modB_ABC"/>
    <property type="match status" value="1"/>
</dbReference>
<evidence type="ECO:0000256" key="11">
    <source>
        <dbReference type="RuleBase" id="RU365097"/>
    </source>
</evidence>